<proteinExistence type="predicted"/>
<dbReference type="EMBL" id="FOSP01000015">
    <property type="protein sequence ID" value="SFK79313.1"/>
    <property type="molecule type" value="Genomic_DNA"/>
</dbReference>
<dbReference type="PANTHER" id="PTHR30606:SF10">
    <property type="entry name" value="PHOSPHATIDYLINOSITOL MANNOSIDE ACYLTRANSFERASE"/>
    <property type="match status" value="1"/>
</dbReference>
<gene>
    <name evidence="7" type="ORF">SAMN05216302_101568</name>
</gene>
<dbReference type="STRING" id="52441.SAMN05216302_101568"/>
<evidence type="ECO:0000313" key="7">
    <source>
        <dbReference type="EMBL" id="SFK79313.1"/>
    </source>
</evidence>
<keyword evidence="8" id="KW-1185">Reference proteome</keyword>
<keyword evidence="2" id="KW-1003">Cell membrane</keyword>
<dbReference type="RefSeq" id="WP_090699982.1">
    <property type="nucleotide sequence ID" value="NZ_FOSP01000015.1"/>
</dbReference>
<evidence type="ECO:0000256" key="4">
    <source>
        <dbReference type="ARBA" id="ARBA00022679"/>
    </source>
</evidence>
<sequence length="308" mass="35786">MLKIIRSIKHSHPMWRYFFWDLPFWAIGWRTRKRWLRMQSTLKNDAFAFKKSLQTFYANTNDVIDINHAVDKALLIRAIRNSDAYACLSMNKKNLDKNFSISGFEHLHNALGLNRPIILLTAHTGSFYTIAIALGQLGIHIDPVARTVDDSQYNPLPQQYFEHSNYFLTQTKMQGRYVFTNNANKIDRHIISACKNNGILLVLPDIPRKFIPTSRFPVQLLGKKASLPTRIIDLGIKYNALFLTVWSTIELRPDYSFKRHLRIDPGISTADKKTILQNYADRLSSIVRREPWQWMGTAIINQYDEETA</sequence>
<keyword evidence="6 7" id="KW-0012">Acyltransferase</keyword>
<dbReference type="GO" id="GO:0009247">
    <property type="term" value="P:glycolipid biosynthetic process"/>
    <property type="evidence" value="ECO:0007669"/>
    <property type="project" value="UniProtKB-ARBA"/>
</dbReference>
<evidence type="ECO:0000256" key="3">
    <source>
        <dbReference type="ARBA" id="ARBA00022519"/>
    </source>
</evidence>
<dbReference type="GO" id="GO:0005886">
    <property type="term" value="C:plasma membrane"/>
    <property type="evidence" value="ECO:0007669"/>
    <property type="project" value="UniProtKB-SubCell"/>
</dbReference>
<dbReference type="OrthoDB" id="8524027at2"/>
<name>A0A1I4CEW7_9PROT</name>
<evidence type="ECO:0000256" key="1">
    <source>
        <dbReference type="ARBA" id="ARBA00004533"/>
    </source>
</evidence>
<dbReference type="AlphaFoldDB" id="A0A1I4CEW7"/>
<reference evidence="8" key="1">
    <citation type="submission" date="2016-10" db="EMBL/GenBank/DDBJ databases">
        <authorList>
            <person name="Varghese N."/>
            <person name="Submissions S."/>
        </authorList>
    </citation>
    <scope>NUCLEOTIDE SEQUENCE [LARGE SCALE GENOMIC DNA]</scope>
    <source>
        <strain evidence="8">Nm69</strain>
    </source>
</reference>
<evidence type="ECO:0000256" key="6">
    <source>
        <dbReference type="ARBA" id="ARBA00023315"/>
    </source>
</evidence>
<evidence type="ECO:0000256" key="5">
    <source>
        <dbReference type="ARBA" id="ARBA00023136"/>
    </source>
</evidence>
<dbReference type="GO" id="GO:0016746">
    <property type="term" value="F:acyltransferase activity"/>
    <property type="evidence" value="ECO:0007669"/>
    <property type="project" value="UniProtKB-KW"/>
</dbReference>
<dbReference type="PANTHER" id="PTHR30606">
    <property type="entry name" value="LIPID A BIOSYNTHESIS LAUROYL ACYLTRANSFERASE"/>
    <property type="match status" value="1"/>
</dbReference>
<keyword evidence="5" id="KW-0472">Membrane</keyword>
<dbReference type="Pfam" id="PF03279">
    <property type="entry name" value="Lip_A_acyltrans"/>
    <property type="match status" value="1"/>
</dbReference>
<dbReference type="InterPro" id="IPR004960">
    <property type="entry name" value="LipA_acyltrans"/>
</dbReference>
<evidence type="ECO:0000313" key="8">
    <source>
        <dbReference type="Proteomes" id="UP000199533"/>
    </source>
</evidence>
<protein>
    <submittedName>
        <fullName evidence="7">Lipid A biosynthesis acyltransferase</fullName>
    </submittedName>
</protein>
<organism evidence="7 8">
    <name type="scientific">Nitrosomonas aestuarii</name>
    <dbReference type="NCBI Taxonomy" id="52441"/>
    <lineage>
        <taxon>Bacteria</taxon>
        <taxon>Pseudomonadati</taxon>
        <taxon>Pseudomonadota</taxon>
        <taxon>Betaproteobacteria</taxon>
        <taxon>Nitrosomonadales</taxon>
        <taxon>Nitrosomonadaceae</taxon>
        <taxon>Nitrosomonas</taxon>
    </lineage>
</organism>
<evidence type="ECO:0000256" key="2">
    <source>
        <dbReference type="ARBA" id="ARBA00022475"/>
    </source>
</evidence>
<dbReference type="Proteomes" id="UP000199533">
    <property type="component" value="Unassembled WGS sequence"/>
</dbReference>
<keyword evidence="3" id="KW-0997">Cell inner membrane</keyword>
<accession>A0A1I4CEW7</accession>
<comment type="subcellular location">
    <subcellularLocation>
        <location evidence="1">Cell inner membrane</location>
    </subcellularLocation>
</comment>
<keyword evidence="4 7" id="KW-0808">Transferase</keyword>